<comment type="caution">
    <text evidence="1">The sequence shown here is derived from an EMBL/GenBank/DDBJ whole genome shotgun (WGS) entry which is preliminary data.</text>
</comment>
<sequence>MVVGAASPEGSIELNRRLSELRAKRLFDHVCGYSPLPDTLKTSVFVGRDWRGLLRLVENDPGMPGKSETVELLQGIVSEVEASGNGENKINELKRLRYGIPYRYMYRNLFPDLRASCLYIWYESKRKSFPAMQVISHLHDTLYLPCKLSPFGGETGGFQSGEKHGPFYMAVKTNMLYDALLVPNIGVEFYVGKNWSVAGNWMYAWWKSDRKHNYWRIYGGDVELRRWFGRRAVEKPFSGHHVGLYGQIVTYDFELGGKGYLGDKWSYGGGVAYGYSLPVGHRFNVDFTLGIGYLGGLYKEYIPLDGHYVWQTTKKRRWFGPTKAGISLVWLIGRGNYSRKKGGRQ</sequence>
<dbReference type="Proteomes" id="UP000437431">
    <property type="component" value="Unassembled WGS sequence"/>
</dbReference>
<dbReference type="EMBL" id="WDAY01000058">
    <property type="protein sequence ID" value="KAB6556473.1"/>
    <property type="molecule type" value="Genomic_DNA"/>
</dbReference>
<dbReference type="InterPro" id="IPR021958">
    <property type="entry name" value="DUF3575"/>
</dbReference>
<evidence type="ECO:0000313" key="1">
    <source>
        <dbReference type="EMBL" id="KAB6556473.1"/>
    </source>
</evidence>
<accession>A0A7J5RDC9</accession>
<reference evidence="1 2" key="1">
    <citation type="journal article" date="2019" name="Nat. Med.">
        <title>A library of human gut bacterial isolates paired with longitudinal multiomics data enables mechanistic microbiome research.</title>
        <authorList>
            <person name="Poyet M."/>
            <person name="Groussin M."/>
            <person name="Gibbons S.M."/>
            <person name="Avila-Pacheco J."/>
            <person name="Jiang X."/>
            <person name="Kearney S.M."/>
            <person name="Perrotta A.R."/>
            <person name="Berdy B."/>
            <person name="Zhao S."/>
            <person name="Lieberman T.D."/>
            <person name="Swanson P.K."/>
            <person name="Smith M."/>
            <person name="Roesemann S."/>
            <person name="Alexander J.E."/>
            <person name="Rich S.A."/>
            <person name="Livny J."/>
            <person name="Vlamakis H."/>
            <person name="Clish C."/>
            <person name="Bullock K."/>
            <person name="Deik A."/>
            <person name="Scott J."/>
            <person name="Pierce K.A."/>
            <person name="Xavier R.J."/>
            <person name="Alm E.J."/>
        </authorList>
    </citation>
    <scope>NUCLEOTIDE SEQUENCE [LARGE SCALE GENOMIC DNA]</scope>
    <source>
        <strain evidence="1 2">BIOML-A111</strain>
    </source>
</reference>
<organism evidence="1 2">
    <name type="scientific">Phocaeicola vulgatus</name>
    <name type="common">Bacteroides vulgatus</name>
    <dbReference type="NCBI Taxonomy" id="821"/>
    <lineage>
        <taxon>Bacteria</taxon>
        <taxon>Pseudomonadati</taxon>
        <taxon>Bacteroidota</taxon>
        <taxon>Bacteroidia</taxon>
        <taxon>Bacteroidales</taxon>
        <taxon>Bacteroidaceae</taxon>
        <taxon>Phocaeicola</taxon>
    </lineage>
</organism>
<gene>
    <name evidence="1" type="ORF">GAY79_19510</name>
</gene>
<protein>
    <submittedName>
        <fullName evidence="1">DUF3575 domain-containing protein</fullName>
    </submittedName>
</protein>
<dbReference type="AlphaFoldDB" id="A0A7J5RDC9"/>
<name>A0A7J5RDC9_PHOVU</name>
<evidence type="ECO:0000313" key="2">
    <source>
        <dbReference type="Proteomes" id="UP000437431"/>
    </source>
</evidence>
<dbReference type="Pfam" id="PF12099">
    <property type="entry name" value="DUF3575"/>
    <property type="match status" value="1"/>
</dbReference>
<proteinExistence type="predicted"/>